<protein>
    <submittedName>
        <fullName evidence="6">Elongation factor G-like protein</fullName>
    </submittedName>
</protein>
<evidence type="ECO:0000313" key="7">
    <source>
        <dbReference type="Proteomes" id="UP000231962"/>
    </source>
</evidence>
<dbReference type="InterPro" id="IPR035647">
    <property type="entry name" value="EFG_III/V"/>
</dbReference>
<dbReference type="Gene3D" id="3.40.50.300">
    <property type="entry name" value="P-loop containing nucleotide triphosphate hydrolases"/>
    <property type="match status" value="1"/>
</dbReference>
<evidence type="ECO:0000313" key="6">
    <source>
        <dbReference type="EMBL" id="PJZ73102.1"/>
    </source>
</evidence>
<dbReference type="InterPro" id="IPR004548">
    <property type="entry name" value="PrfC"/>
</dbReference>
<dbReference type="PROSITE" id="PS51722">
    <property type="entry name" value="G_TR_2"/>
    <property type="match status" value="1"/>
</dbReference>
<dbReference type="EMBL" id="NPDY01000012">
    <property type="protein sequence ID" value="PJZ69154.1"/>
    <property type="molecule type" value="Genomic_DNA"/>
</dbReference>
<dbReference type="AlphaFoldDB" id="A0A2M9ZLY9"/>
<gene>
    <name evidence="5" type="ORF">CH360_12815</name>
    <name evidence="6" type="ORF">CH373_11450</name>
</gene>
<dbReference type="Pfam" id="PF00679">
    <property type="entry name" value="EFG_C"/>
    <property type="match status" value="1"/>
</dbReference>
<dbReference type="GO" id="GO:0005525">
    <property type="term" value="F:GTP binding"/>
    <property type="evidence" value="ECO:0007669"/>
    <property type="project" value="UniProtKB-KW"/>
</dbReference>
<dbReference type="Pfam" id="PF14492">
    <property type="entry name" value="EFG_III"/>
    <property type="match status" value="1"/>
</dbReference>
<dbReference type="CDD" id="cd01514">
    <property type="entry name" value="Elongation_Factor_C"/>
    <property type="match status" value="1"/>
</dbReference>
<dbReference type="EMBL" id="NPDZ01000006">
    <property type="protein sequence ID" value="PJZ73102.1"/>
    <property type="molecule type" value="Genomic_DNA"/>
</dbReference>
<dbReference type="Gene3D" id="3.30.70.870">
    <property type="entry name" value="Elongation Factor G (Translational Gtpase), domain 3"/>
    <property type="match status" value="1"/>
</dbReference>
<keyword evidence="6" id="KW-0648">Protein biosynthesis</keyword>
<reference evidence="7 8" key="1">
    <citation type="submission" date="2017-07" db="EMBL/GenBank/DDBJ databases">
        <title>Leptospira spp. isolated from tropical soils.</title>
        <authorList>
            <person name="Thibeaux R."/>
            <person name="Iraola G."/>
            <person name="Ferres I."/>
            <person name="Bierque E."/>
            <person name="Girault D."/>
            <person name="Soupe-Gilbert M.-E."/>
            <person name="Picardeau M."/>
            <person name="Goarant C."/>
        </authorList>
    </citation>
    <scope>NUCLEOTIDE SEQUENCE [LARGE SCALE GENOMIC DNA]</scope>
    <source>
        <strain evidence="6 8">FH1-B-B1</strain>
        <strain evidence="5 7">FH1-B-C1</strain>
    </source>
</reference>
<comment type="similarity">
    <text evidence="1">Belongs to the TRAFAC class translation factor GTPase superfamily. Classic translation factor GTPase family. PrfC subfamily.</text>
</comment>
<dbReference type="PANTHER" id="PTHR43556">
    <property type="entry name" value="PEPTIDE CHAIN RELEASE FACTOR RF3"/>
    <property type="match status" value="1"/>
</dbReference>
<sequence>MQKKSLPTLNPGIFAHIDAGKTTLLERILFETNRISAPGTIEEGTTESDYLPEEIERGISIQSTVARIPWPNEDKPVLHLQFVDNPGHLDFQTQSNASLLVVDFGLVLIDAYEGLKSQTFQNVEALRKAEKPILFFLNKLDKADSEVLSPLVDLETALGAEPELLFKEDGTYPILSNLATESELIRFLEWDPVLSEKYLVDPRKLHAIALEGLITGFWQGKIFPVLGGSALKGTGVKELLQILHLLAPGKPKLSVLPKEALAVVFKHEIHPELGKLIHFQARTHLKKGQEVCYLGQKAKLATLYKVSARDYEEVSSGEEGELLGTTSLELAPPGQILWKDPKSESAKGLGNLLLPVRKQFQIVLEPERSEDRDSLWEALQQLKWVDEGIETVILPETGQFRLSGMGELHLEVALSRLKQFFTKNFQTSGIKVASFELWKKLVEQVAFQHTAFDQKISSGQVLASLESSNSFSKGVRFKIKLPESVEEAITSAFFEVTARGREGDEILGLNLVVEDYKSPLGVSESAFELSALIKVAVIKGLKDIIPGHTELIGPLTMLEILLPEIYLGDVLASLAKRESKIRKVVTVSEGRSLIQASAASRNLLGFSGVLRNMAQGRGVLSLDTLFDFDHHSVLH</sequence>
<evidence type="ECO:0000259" key="4">
    <source>
        <dbReference type="PROSITE" id="PS51722"/>
    </source>
</evidence>
<evidence type="ECO:0000313" key="8">
    <source>
        <dbReference type="Proteomes" id="UP000231990"/>
    </source>
</evidence>
<dbReference type="GO" id="GO:0003924">
    <property type="term" value="F:GTPase activity"/>
    <property type="evidence" value="ECO:0007669"/>
    <property type="project" value="InterPro"/>
</dbReference>
<evidence type="ECO:0000313" key="5">
    <source>
        <dbReference type="EMBL" id="PJZ69154.1"/>
    </source>
</evidence>
<dbReference type="PRINTS" id="PR00315">
    <property type="entry name" value="ELONGATNFCT"/>
</dbReference>
<dbReference type="SUPFAM" id="SSF54980">
    <property type="entry name" value="EF-G C-terminal domain-like"/>
    <property type="match status" value="2"/>
</dbReference>
<accession>A0A2M9ZLY9</accession>
<feature type="domain" description="Tr-type G" evidence="4">
    <location>
        <begin position="6"/>
        <end position="252"/>
    </location>
</feature>
<dbReference type="InterPro" id="IPR000795">
    <property type="entry name" value="T_Tr_GTP-bd_dom"/>
</dbReference>
<dbReference type="InterPro" id="IPR041095">
    <property type="entry name" value="EFG_II"/>
</dbReference>
<dbReference type="GO" id="GO:0005829">
    <property type="term" value="C:cytosol"/>
    <property type="evidence" value="ECO:0007669"/>
    <property type="project" value="TreeGrafter"/>
</dbReference>
<name>A0A2M9ZLY9_9LEPT</name>
<dbReference type="Proteomes" id="UP000231990">
    <property type="component" value="Unassembled WGS sequence"/>
</dbReference>
<dbReference type="GO" id="GO:0016150">
    <property type="term" value="F:translation release factor activity, codon nonspecific"/>
    <property type="evidence" value="ECO:0007669"/>
    <property type="project" value="TreeGrafter"/>
</dbReference>
<dbReference type="PANTHER" id="PTHR43556:SF2">
    <property type="entry name" value="PEPTIDE CHAIN RELEASE FACTOR RF3"/>
    <property type="match status" value="1"/>
</dbReference>
<dbReference type="InterPro" id="IPR005225">
    <property type="entry name" value="Small_GTP-bd"/>
</dbReference>
<proteinExistence type="inferred from homology"/>
<keyword evidence="7" id="KW-1185">Reference proteome</keyword>
<dbReference type="PRINTS" id="PR01037">
    <property type="entry name" value="TCRTETOQM"/>
</dbReference>
<evidence type="ECO:0000256" key="1">
    <source>
        <dbReference type="ARBA" id="ARBA00009978"/>
    </source>
</evidence>
<dbReference type="NCBIfam" id="NF009892">
    <property type="entry name" value="PRK13351.1-3"/>
    <property type="match status" value="1"/>
</dbReference>
<dbReference type="InterPro" id="IPR000640">
    <property type="entry name" value="EFG_V-like"/>
</dbReference>
<dbReference type="OrthoDB" id="342793at2"/>
<dbReference type="Pfam" id="PF00009">
    <property type="entry name" value="GTP_EFTU"/>
    <property type="match status" value="1"/>
</dbReference>
<dbReference type="SUPFAM" id="SSF52540">
    <property type="entry name" value="P-loop containing nucleoside triphosphate hydrolases"/>
    <property type="match status" value="1"/>
</dbReference>
<dbReference type="Gene3D" id="3.30.70.240">
    <property type="match status" value="1"/>
</dbReference>
<comment type="caution">
    <text evidence="6">The sequence shown here is derived from an EMBL/GenBank/DDBJ whole genome shotgun (WGS) entry which is preliminary data.</text>
</comment>
<dbReference type="Proteomes" id="UP000231962">
    <property type="component" value="Unassembled WGS sequence"/>
</dbReference>
<evidence type="ECO:0000256" key="2">
    <source>
        <dbReference type="ARBA" id="ARBA00022741"/>
    </source>
</evidence>
<keyword evidence="6" id="KW-0251">Elongation factor</keyword>
<dbReference type="GO" id="GO:0003746">
    <property type="term" value="F:translation elongation factor activity"/>
    <property type="evidence" value="ECO:0007669"/>
    <property type="project" value="UniProtKB-KW"/>
</dbReference>
<keyword evidence="2" id="KW-0547">Nucleotide-binding</keyword>
<dbReference type="NCBIfam" id="TIGR00231">
    <property type="entry name" value="small_GTP"/>
    <property type="match status" value="1"/>
</dbReference>
<keyword evidence="3" id="KW-0342">GTP-binding</keyword>
<dbReference type="InterPro" id="IPR027417">
    <property type="entry name" value="P-loop_NTPase"/>
</dbReference>
<organism evidence="6 8">
    <name type="scientific">Leptospira perolatii</name>
    <dbReference type="NCBI Taxonomy" id="2023191"/>
    <lineage>
        <taxon>Bacteria</taxon>
        <taxon>Pseudomonadati</taxon>
        <taxon>Spirochaetota</taxon>
        <taxon>Spirochaetia</taxon>
        <taxon>Leptospirales</taxon>
        <taxon>Leptospiraceae</taxon>
        <taxon>Leptospira</taxon>
    </lineage>
</organism>
<evidence type="ECO:0000256" key="3">
    <source>
        <dbReference type="ARBA" id="ARBA00023134"/>
    </source>
</evidence>